<keyword evidence="18" id="KW-0594">Phospholipid biosynthesis</keyword>
<accession>A0A0M7BB56</accession>
<feature type="active site" description="Proton acceptor" evidence="20">
    <location>
        <position position="76"/>
    </location>
</feature>
<keyword evidence="7 24" id="KW-0997">Cell inner membrane</keyword>
<evidence type="ECO:0000256" key="9">
    <source>
        <dbReference type="ARBA" id="ARBA00022692"/>
    </source>
</evidence>
<comment type="similarity">
    <text evidence="2 24">Belongs to the bacterial diacylglycerol kinase family.</text>
</comment>
<dbReference type="InterPro" id="IPR033718">
    <property type="entry name" value="DAGK_prok"/>
</dbReference>
<evidence type="ECO:0000313" key="26">
    <source>
        <dbReference type="Proteomes" id="UP000049455"/>
    </source>
</evidence>
<feature type="binding site" evidence="22">
    <location>
        <begin position="101"/>
        <end position="102"/>
    </location>
    <ligand>
        <name>ATP</name>
        <dbReference type="ChEBI" id="CHEBI:30616"/>
    </ligand>
</feature>
<comment type="catalytic activity">
    <reaction evidence="24">
        <text>a 1,2-diacyl-sn-glycerol + ATP = a 1,2-diacyl-sn-glycero-3-phosphate + ADP + H(+)</text>
        <dbReference type="Rhea" id="RHEA:10272"/>
        <dbReference type="ChEBI" id="CHEBI:15378"/>
        <dbReference type="ChEBI" id="CHEBI:17815"/>
        <dbReference type="ChEBI" id="CHEBI:30616"/>
        <dbReference type="ChEBI" id="CHEBI:58608"/>
        <dbReference type="ChEBI" id="CHEBI:456216"/>
        <dbReference type="EC" id="2.7.1.107"/>
    </reaction>
</comment>
<evidence type="ECO:0000256" key="11">
    <source>
        <dbReference type="ARBA" id="ARBA00022741"/>
    </source>
</evidence>
<dbReference type="RefSeq" id="WP_055663789.1">
    <property type="nucleotide sequence ID" value="NZ_CYPR01000160.1"/>
</dbReference>
<evidence type="ECO:0000256" key="23">
    <source>
        <dbReference type="PIRSR" id="PIRSR600829-4"/>
    </source>
</evidence>
<evidence type="ECO:0000256" key="2">
    <source>
        <dbReference type="ARBA" id="ARBA00005967"/>
    </source>
</evidence>
<sequence>MTPPTPPAKSTKPVHLHLFATLGYSIAGGRFLLRQRAAQLQVWLGVVTSIAFALAGVGLDQWAVMLALFVASLAVEALNSAIELTVDRLSPEISEYGRDAKDLGSFAVFCALVIFGGHALWVLAAVLLTQ</sequence>
<keyword evidence="26" id="KW-1185">Reference proteome</keyword>
<dbReference type="InterPro" id="IPR000829">
    <property type="entry name" value="DAGK"/>
</dbReference>
<keyword evidence="6" id="KW-0444">Lipid biosynthesis</keyword>
<keyword evidence="19 24" id="KW-1208">Phospholipid metabolism</keyword>
<evidence type="ECO:0000313" key="25">
    <source>
        <dbReference type="EMBL" id="CUH39631.1"/>
    </source>
</evidence>
<dbReference type="GO" id="GO:0005886">
    <property type="term" value="C:plasma membrane"/>
    <property type="evidence" value="ECO:0007669"/>
    <property type="project" value="UniProtKB-SubCell"/>
</dbReference>
<keyword evidence="5" id="KW-1003">Cell membrane</keyword>
<dbReference type="EC" id="2.7.1.107" evidence="3 24"/>
<dbReference type="InterPro" id="IPR036945">
    <property type="entry name" value="DAGK_sf"/>
</dbReference>
<dbReference type="Pfam" id="PF01219">
    <property type="entry name" value="DAGK_prokar"/>
    <property type="match status" value="1"/>
</dbReference>
<feature type="transmembrane region" description="Helical" evidence="24">
    <location>
        <begin position="14"/>
        <end position="33"/>
    </location>
</feature>
<gene>
    <name evidence="25" type="primary">dgkA</name>
    <name evidence="25" type="ORF">JSE7799_02358</name>
</gene>
<evidence type="ECO:0000256" key="18">
    <source>
        <dbReference type="ARBA" id="ARBA00023209"/>
    </source>
</evidence>
<dbReference type="Proteomes" id="UP000049455">
    <property type="component" value="Unassembled WGS sequence"/>
</dbReference>
<dbReference type="STRING" id="313367.JSE7799_02358"/>
<evidence type="ECO:0000256" key="21">
    <source>
        <dbReference type="PIRSR" id="PIRSR600829-2"/>
    </source>
</evidence>
<evidence type="ECO:0000256" key="1">
    <source>
        <dbReference type="ARBA" id="ARBA00004429"/>
    </source>
</evidence>
<proteinExistence type="inferred from homology"/>
<dbReference type="Gene3D" id="1.10.287.3610">
    <property type="match status" value="1"/>
</dbReference>
<feature type="binding site" evidence="22">
    <location>
        <position position="24"/>
    </location>
    <ligand>
        <name>ATP</name>
        <dbReference type="ChEBI" id="CHEBI:30616"/>
    </ligand>
</feature>
<evidence type="ECO:0000256" key="14">
    <source>
        <dbReference type="ARBA" id="ARBA00022842"/>
    </source>
</evidence>
<feature type="binding site" evidence="21">
    <location>
        <position position="76"/>
    </location>
    <ligand>
        <name>substrate</name>
    </ligand>
</feature>
<keyword evidence="10 23" id="KW-0479">Metal-binding</keyword>
<evidence type="ECO:0000256" key="24">
    <source>
        <dbReference type="RuleBase" id="RU363065"/>
    </source>
</evidence>
<dbReference type="GO" id="GO:0006654">
    <property type="term" value="P:phosphatidic acid biosynthetic process"/>
    <property type="evidence" value="ECO:0007669"/>
    <property type="project" value="InterPro"/>
</dbReference>
<dbReference type="CDD" id="cd14264">
    <property type="entry name" value="DAGK_IM"/>
    <property type="match status" value="1"/>
</dbReference>
<organism evidence="25 26">
    <name type="scientific">Jannaschia seosinensis</name>
    <dbReference type="NCBI Taxonomy" id="313367"/>
    <lineage>
        <taxon>Bacteria</taxon>
        <taxon>Pseudomonadati</taxon>
        <taxon>Pseudomonadota</taxon>
        <taxon>Alphaproteobacteria</taxon>
        <taxon>Rhodobacterales</taxon>
        <taxon>Roseobacteraceae</taxon>
        <taxon>Jannaschia</taxon>
    </lineage>
</organism>
<keyword evidence="15 24" id="KW-1133">Transmembrane helix</keyword>
<keyword evidence="9 24" id="KW-0812">Transmembrane</keyword>
<dbReference type="GO" id="GO:0004143">
    <property type="term" value="F:ATP-dependent diacylglycerol kinase activity"/>
    <property type="evidence" value="ECO:0007669"/>
    <property type="project" value="UniProtKB-EC"/>
</dbReference>
<keyword evidence="11 22" id="KW-0547">Nucleotide-binding</keyword>
<evidence type="ECO:0000256" key="19">
    <source>
        <dbReference type="ARBA" id="ARBA00023264"/>
    </source>
</evidence>
<evidence type="ECO:0000256" key="3">
    <source>
        <dbReference type="ARBA" id="ARBA00012133"/>
    </source>
</evidence>
<evidence type="ECO:0000256" key="20">
    <source>
        <dbReference type="PIRSR" id="PIRSR600829-1"/>
    </source>
</evidence>
<keyword evidence="8 24" id="KW-0808">Transferase</keyword>
<feature type="binding site" evidence="23">
    <location>
        <position position="83"/>
    </location>
    <ligand>
        <name>a divalent metal cation</name>
        <dbReference type="ChEBI" id="CHEBI:60240"/>
    </ligand>
</feature>
<keyword evidence="16 24" id="KW-0443">Lipid metabolism</keyword>
<evidence type="ECO:0000256" key="12">
    <source>
        <dbReference type="ARBA" id="ARBA00022777"/>
    </source>
</evidence>
<feature type="binding site" evidence="21">
    <location>
        <position position="105"/>
    </location>
    <ligand>
        <name>substrate</name>
    </ligand>
</feature>
<evidence type="ECO:0000256" key="13">
    <source>
        <dbReference type="ARBA" id="ARBA00022840"/>
    </source>
</evidence>
<dbReference type="PANTHER" id="PTHR34299:SF1">
    <property type="entry name" value="DIACYLGLYCEROL KINASE"/>
    <property type="match status" value="1"/>
</dbReference>
<feature type="transmembrane region" description="Helical" evidence="24">
    <location>
        <begin position="103"/>
        <end position="128"/>
    </location>
</feature>
<evidence type="ECO:0000256" key="17">
    <source>
        <dbReference type="ARBA" id="ARBA00023136"/>
    </source>
</evidence>
<evidence type="ECO:0000256" key="5">
    <source>
        <dbReference type="ARBA" id="ARBA00022475"/>
    </source>
</evidence>
<dbReference type="PROSITE" id="PS01069">
    <property type="entry name" value="DAGK_PROKAR"/>
    <property type="match status" value="1"/>
</dbReference>
<dbReference type="OrthoDB" id="9796011at2"/>
<keyword evidence="17 24" id="KW-0472">Membrane</keyword>
<dbReference type="GO" id="GO:0005524">
    <property type="term" value="F:ATP binding"/>
    <property type="evidence" value="ECO:0007669"/>
    <property type="project" value="UniProtKB-KW"/>
</dbReference>
<comment type="cofactor">
    <cofactor evidence="23">
        <name>Mg(2+)</name>
        <dbReference type="ChEBI" id="CHEBI:18420"/>
    </cofactor>
    <text evidence="23">Mn(2+), Zn(2+), Cd(2+) and Co(2+) support activity to lesser extents.</text>
</comment>
<evidence type="ECO:0000256" key="22">
    <source>
        <dbReference type="PIRSR" id="PIRSR600829-3"/>
    </source>
</evidence>
<name>A0A0M7BB56_9RHOB</name>
<keyword evidence="13 22" id="KW-0067">ATP-binding</keyword>
<keyword evidence="14 23" id="KW-0460">Magnesium</keyword>
<feature type="binding site" evidence="22">
    <location>
        <position position="83"/>
    </location>
    <ligand>
        <name>ATP</name>
        <dbReference type="ChEBI" id="CHEBI:30616"/>
    </ligand>
</feature>
<protein>
    <recommendedName>
        <fullName evidence="4 24">Diacylglycerol kinase</fullName>
        <ecNumber evidence="3 24">2.7.1.107</ecNumber>
    </recommendedName>
</protein>
<evidence type="ECO:0000256" key="6">
    <source>
        <dbReference type="ARBA" id="ARBA00022516"/>
    </source>
</evidence>
<dbReference type="EMBL" id="CYPR01000160">
    <property type="protein sequence ID" value="CUH39631.1"/>
    <property type="molecule type" value="Genomic_DNA"/>
</dbReference>
<keyword evidence="12 24" id="KW-0418">Kinase</keyword>
<evidence type="ECO:0000256" key="4">
    <source>
        <dbReference type="ARBA" id="ARBA00017575"/>
    </source>
</evidence>
<dbReference type="AlphaFoldDB" id="A0A0M7BB56"/>
<evidence type="ECO:0000256" key="7">
    <source>
        <dbReference type="ARBA" id="ARBA00022519"/>
    </source>
</evidence>
<dbReference type="PANTHER" id="PTHR34299">
    <property type="entry name" value="DIACYLGLYCEROL KINASE"/>
    <property type="match status" value="1"/>
</dbReference>
<dbReference type="GO" id="GO:0046872">
    <property type="term" value="F:metal ion binding"/>
    <property type="evidence" value="ECO:0007669"/>
    <property type="project" value="UniProtKB-KW"/>
</dbReference>
<comment type="subcellular location">
    <subcellularLocation>
        <location evidence="1 24">Cell inner membrane</location>
        <topology evidence="1 24">Multi-pass membrane protein</topology>
    </subcellularLocation>
</comment>
<evidence type="ECO:0000256" key="8">
    <source>
        <dbReference type="ARBA" id="ARBA00022679"/>
    </source>
</evidence>
<evidence type="ECO:0000256" key="15">
    <source>
        <dbReference type="ARBA" id="ARBA00022989"/>
    </source>
</evidence>
<comment type="function">
    <text evidence="24">Catalyzes the ATP-dependent phosphorylation of sn-l,2-diacylglycerol (DAG) to phosphatidic acid. Involved in the recycling of diacylglycerol produced as a by-product during membrane-derived oligosaccharide (MDO) biosynthesis.</text>
</comment>
<evidence type="ECO:0000256" key="10">
    <source>
        <dbReference type="ARBA" id="ARBA00022723"/>
    </source>
</evidence>
<evidence type="ECO:0000256" key="16">
    <source>
        <dbReference type="ARBA" id="ARBA00023098"/>
    </source>
</evidence>
<feature type="transmembrane region" description="Helical" evidence="24">
    <location>
        <begin position="40"/>
        <end position="57"/>
    </location>
</feature>
<reference evidence="25 26" key="1">
    <citation type="submission" date="2015-09" db="EMBL/GenBank/DDBJ databases">
        <authorList>
            <person name="Jackson K.R."/>
            <person name="Lunt B.L."/>
            <person name="Fisher J.N.B."/>
            <person name="Gardner A.V."/>
            <person name="Bailey M.E."/>
            <person name="Deus L.M."/>
            <person name="Earl A.S."/>
            <person name="Gibby P.D."/>
            <person name="Hartmann K.A."/>
            <person name="Liu J.E."/>
            <person name="Manci A.M."/>
            <person name="Nielsen D.A."/>
            <person name="Solomon M.B."/>
            <person name="Breakwell D.P."/>
            <person name="Burnett S.H."/>
            <person name="Grose J.H."/>
        </authorList>
    </citation>
    <scope>NUCLEOTIDE SEQUENCE [LARGE SCALE GENOMIC DNA]</scope>
    <source>
        <strain evidence="25 26">CECT 7799</strain>
    </source>
</reference>